<dbReference type="KEGG" id="lck:HN018_16610"/>
<evidence type="ECO:0000313" key="4">
    <source>
        <dbReference type="EMBL" id="QKE92734.1"/>
    </source>
</evidence>
<dbReference type="Pfam" id="PF13579">
    <property type="entry name" value="Glyco_trans_4_4"/>
    <property type="match status" value="1"/>
</dbReference>
<dbReference type="Gene3D" id="3.40.50.2000">
    <property type="entry name" value="Glycogen Phosphorylase B"/>
    <property type="match status" value="3"/>
</dbReference>
<accession>A0A6M8HVV2</accession>
<dbReference type="PANTHER" id="PTHR45947">
    <property type="entry name" value="SULFOQUINOVOSYL TRANSFERASE SQD2"/>
    <property type="match status" value="1"/>
</dbReference>
<dbReference type="CDD" id="cd03823">
    <property type="entry name" value="GT4_ExpE7-like"/>
    <property type="match status" value="1"/>
</dbReference>
<keyword evidence="5" id="KW-1185">Reference proteome</keyword>
<dbReference type="AlphaFoldDB" id="A0A6M8HVV2"/>
<feature type="domain" description="Spore protein YkvP/CgeB glycosyl transferase-like" evidence="2">
    <location>
        <begin position="345"/>
        <end position="485"/>
    </location>
</feature>
<name>A0A6M8HVV2_9PROT</name>
<gene>
    <name evidence="4" type="ORF">HN018_16610</name>
</gene>
<dbReference type="SUPFAM" id="SSF53756">
    <property type="entry name" value="UDP-Glycosyltransferase/glycogen phosphorylase"/>
    <property type="match status" value="2"/>
</dbReference>
<evidence type="ECO:0000259" key="1">
    <source>
        <dbReference type="Pfam" id="PF00534"/>
    </source>
</evidence>
<dbReference type="Proteomes" id="UP000500767">
    <property type="component" value="Chromosome"/>
</dbReference>
<dbReference type="Pfam" id="PF00534">
    <property type="entry name" value="Glycos_transf_1"/>
    <property type="match status" value="1"/>
</dbReference>
<keyword evidence="4" id="KW-0808">Transferase</keyword>
<evidence type="ECO:0000259" key="3">
    <source>
        <dbReference type="Pfam" id="PF13579"/>
    </source>
</evidence>
<evidence type="ECO:0000313" key="5">
    <source>
        <dbReference type="Proteomes" id="UP000500767"/>
    </source>
</evidence>
<proteinExistence type="predicted"/>
<protein>
    <submittedName>
        <fullName evidence="4">Glycosyltransferase</fullName>
    </submittedName>
</protein>
<feature type="domain" description="Glycosyltransferase subfamily 4-like N-terminal" evidence="3">
    <location>
        <begin position="517"/>
        <end position="711"/>
    </location>
</feature>
<dbReference type="InterPro" id="IPR028098">
    <property type="entry name" value="Glyco_trans_4-like_N"/>
</dbReference>
<reference evidence="4 5" key="1">
    <citation type="journal article" date="2014" name="World J. Microbiol. Biotechnol.">
        <title>Biodiversity and physiological characteristics of Antarctic and Arctic lichens-associated bacteria.</title>
        <authorList>
            <person name="Lee Y.M."/>
            <person name="Kim E.H."/>
            <person name="Lee H.K."/>
            <person name="Hong S.G."/>
        </authorList>
    </citation>
    <scope>NUCLEOTIDE SEQUENCE [LARGE SCALE GENOMIC DNA]</scope>
    <source>
        <strain evidence="4 5">PAMC 26569</strain>
    </source>
</reference>
<dbReference type="PANTHER" id="PTHR45947:SF13">
    <property type="entry name" value="TRANSFERASE"/>
    <property type="match status" value="1"/>
</dbReference>
<sequence length="910" mass="100862">MLESANASLRLQGLRSDGLQASLDQVRHRIWLLERSVSWRLTVPVRNVRALAAGRLPSGRTIAQVANHVAGIFQAEGAAGLGRRLARRVPLADHRWRRAKPIPGVTEPPVPDAVAATVQEAPVNPYEAPSLVERGFLSPSILIVAELSIPQCAKYRVWQKQELLERLGWSCQVIGWREIDHVMTGLQFCTEVIFYRVPGEPIVLSMIEEARRLGLDPWWEVDDLIFDEALYRENSNLKTLEPALRREVLAGIRLYREAMLSCRRTIASTSRLAQSMREAGIPTTCVVENALDAETLEVAATLRQVRSAILSSEADVRPVTIVYGSGTKTHDADFVVAAPAILLLLQRHPHLRLRIVGDLTIPEGFAAVAGRIEEIAGTNYRAYLGLLAEADIAIAPLEPTVFNDAKSNIKFQEAAILGMPSVVSPRQSFRDVVVQDSNGLLADTVQEWEAALERLILDPDLRQRLGAQALQDVMDRYAPERIAREQVAQLAGPLPEPVRKALRVVSANIFFTPQSFGGATIVAQELAARLNRADGVELCVFASRPALPGRPNSILRYTTDGITVFATNLSSSSDQVAQLDNPSMVAVFGQMLDAVRPDVVHAHSIQGFGASILRLCHERGIPYVVTLHDAWWLCDRQFMVRGDNRYCFQTRIDLRVCQNCLPAARHLNERMRIMTSILHRASLLLSPSESHRQLYLANGLDPSTVRVHRNGIRMPSKARTPRQPGSPLRFGFVGGNEPIKGFHLVRATFEALTQSNWELVLVDNTLNLGFRSIDVSAWTVQGKITVVPAYKQSELDDFFDRIDVLLFPSQWKESFGLSVREALARDVWVIATAGGGQAEDIDDGVNGRLIPLDGREHGLLEAVSELLLVPERLDRYNNPHTSALATYHRQADELLGVLRSVTDRLAQPSP</sequence>
<organism evidence="4 5">
    <name type="scientific">Lichenicola cladoniae</name>
    <dbReference type="NCBI Taxonomy" id="1484109"/>
    <lineage>
        <taxon>Bacteria</taxon>
        <taxon>Pseudomonadati</taxon>
        <taxon>Pseudomonadota</taxon>
        <taxon>Alphaproteobacteria</taxon>
        <taxon>Acetobacterales</taxon>
        <taxon>Acetobacteraceae</taxon>
        <taxon>Lichenicola</taxon>
    </lineage>
</organism>
<dbReference type="InterPro" id="IPR050194">
    <property type="entry name" value="Glycosyltransferase_grp1"/>
</dbReference>
<dbReference type="InterPro" id="IPR001296">
    <property type="entry name" value="Glyco_trans_1"/>
</dbReference>
<dbReference type="InterPro" id="IPR055259">
    <property type="entry name" value="YkvP/CgeB_Glyco_trans-like"/>
</dbReference>
<dbReference type="EMBL" id="CP053708">
    <property type="protein sequence ID" value="QKE92734.1"/>
    <property type="molecule type" value="Genomic_DNA"/>
</dbReference>
<dbReference type="Pfam" id="PF13524">
    <property type="entry name" value="Glyco_trans_1_2"/>
    <property type="match status" value="1"/>
</dbReference>
<dbReference type="GO" id="GO:0016757">
    <property type="term" value="F:glycosyltransferase activity"/>
    <property type="evidence" value="ECO:0007669"/>
    <property type="project" value="InterPro"/>
</dbReference>
<evidence type="ECO:0000259" key="2">
    <source>
        <dbReference type="Pfam" id="PF13524"/>
    </source>
</evidence>
<feature type="domain" description="Glycosyl transferase family 1" evidence="1">
    <location>
        <begin position="725"/>
        <end position="876"/>
    </location>
</feature>